<protein>
    <recommendedName>
        <fullName evidence="1">F-box/LRR-repeat protein 15/At3g58940/PEG3-like LRR domain-containing protein</fullName>
    </recommendedName>
</protein>
<feature type="domain" description="F-box/LRR-repeat protein 15/At3g58940/PEG3-like LRR" evidence="1">
    <location>
        <begin position="77"/>
        <end position="169"/>
    </location>
</feature>
<dbReference type="InterPro" id="IPR055312">
    <property type="entry name" value="FBL15-like"/>
</dbReference>
<dbReference type="PANTHER" id="PTHR34709">
    <property type="entry name" value="OS10G0396666 PROTEIN"/>
    <property type="match status" value="1"/>
</dbReference>
<dbReference type="AlphaFoldDB" id="A0A2T7DL72"/>
<dbReference type="EMBL" id="CM009753">
    <property type="protein sequence ID" value="PUZ56324.1"/>
    <property type="molecule type" value="Genomic_DNA"/>
</dbReference>
<dbReference type="Gramene" id="PUZ56324">
    <property type="protein sequence ID" value="PUZ56324"/>
    <property type="gene ID" value="GQ55_5G286700"/>
</dbReference>
<keyword evidence="3" id="KW-1185">Reference proteome</keyword>
<dbReference type="Pfam" id="PF24758">
    <property type="entry name" value="LRR_At5g56370"/>
    <property type="match status" value="1"/>
</dbReference>
<dbReference type="OrthoDB" id="676359at2759"/>
<evidence type="ECO:0000313" key="2">
    <source>
        <dbReference type="EMBL" id="PUZ56324.1"/>
    </source>
</evidence>
<evidence type="ECO:0000313" key="3">
    <source>
        <dbReference type="Proteomes" id="UP000244336"/>
    </source>
</evidence>
<sequence>MHCHGLRVRACRVATWLRFASQHRVRKLDIEVPSQTRFLFVGPRAGATELEEELELPVWDEVARIRFTLEQRWRLRLRSAGVFVALTDLHISLATMEASELGTLVSSQCPRLTNLYLLVTLSAASNVCIRSDLLRSLQIRVENVHRLQVIAPNLEVLAMSDATEAHVSAPKLNEVTWDGGIAYDPRRHCFADAGRHIRLLDLGSKCVAASLLQRFDKADVLKLNLNLCDRTRTVGYTRFVNETTKLPKCETLRLRVSLGNYYHNLAPSMLHLLRSCNSTRKVSVKVDSGLPMPRVAMLMTLLLTPLKRPKSLSLEAPMKKCSSWSSLPDAMHQA</sequence>
<name>A0A2T7DL72_9POAL</name>
<reference evidence="2 3" key="1">
    <citation type="submission" date="2018-04" db="EMBL/GenBank/DDBJ databases">
        <title>WGS assembly of Panicum hallii var. hallii HAL2.</title>
        <authorList>
            <person name="Lovell J."/>
            <person name="Jenkins J."/>
            <person name="Lowry D."/>
            <person name="Mamidi S."/>
            <person name="Sreedasyam A."/>
            <person name="Weng X."/>
            <person name="Barry K."/>
            <person name="Bonette J."/>
            <person name="Campitelli B."/>
            <person name="Daum C."/>
            <person name="Gordon S."/>
            <person name="Gould B."/>
            <person name="Lipzen A."/>
            <person name="MacQueen A."/>
            <person name="Palacio-Mejia J."/>
            <person name="Plott C."/>
            <person name="Shakirov E."/>
            <person name="Shu S."/>
            <person name="Yoshinaga Y."/>
            <person name="Zane M."/>
            <person name="Rokhsar D."/>
            <person name="Grimwood J."/>
            <person name="Schmutz J."/>
            <person name="Juenger T."/>
        </authorList>
    </citation>
    <scope>NUCLEOTIDE SEQUENCE [LARGE SCALE GENOMIC DNA]</scope>
    <source>
        <strain evidence="3">cv. HAL2</strain>
    </source>
</reference>
<evidence type="ECO:0000259" key="1">
    <source>
        <dbReference type="Pfam" id="PF24758"/>
    </source>
</evidence>
<accession>A0A2T7DL72</accession>
<dbReference type="PANTHER" id="PTHR34709:SF68">
    <property type="entry name" value="OS07G0550432 PROTEIN"/>
    <property type="match status" value="1"/>
</dbReference>
<gene>
    <name evidence="2" type="ORF">GQ55_5G286700</name>
</gene>
<dbReference type="Proteomes" id="UP000244336">
    <property type="component" value="Chromosome 5"/>
</dbReference>
<proteinExistence type="predicted"/>
<organism evidence="2 3">
    <name type="scientific">Panicum hallii var. hallii</name>
    <dbReference type="NCBI Taxonomy" id="1504633"/>
    <lineage>
        <taxon>Eukaryota</taxon>
        <taxon>Viridiplantae</taxon>
        <taxon>Streptophyta</taxon>
        <taxon>Embryophyta</taxon>
        <taxon>Tracheophyta</taxon>
        <taxon>Spermatophyta</taxon>
        <taxon>Magnoliopsida</taxon>
        <taxon>Liliopsida</taxon>
        <taxon>Poales</taxon>
        <taxon>Poaceae</taxon>
        <taxon>PACMAD clade</taxon>
        <taxon>Panicoideae</taxon>
        <taxon>Panicodae</taxon>
        <taxon>Paniceae</taxon>
        <taxon>Panicinae</taxon>
        <taxon>Panicum</taxon>
        <taxon>Panicum sect. Panicum</taxon>
    </lineage>
</organism>
<dbReference type="InterPro" id="IPR055411">
    <property type="entry name" value="LRR_FXL15/At3g58940/PEG3-like"/>
</dbReference>